<dbReference type="GO" id="GO:0010569">
    <property type="term" value="P:regulation of double-strand break repair via homologous recombination"/>
    <property type="evidence" value="ECO:0007669"/>
    <property type="project" value="InterPro"/>
</dbReference>
<proteinExistence type="predicted"/>
<sequence length="473" mass="53094">MAVRTWPLAPKACDKMEMEEANNVKVQKNLRLNEKALNMPAAGLETDPLKKFTIPKIRRTSDKVSLTPCCTNQREYSSITRTLNQSCLDIGCNLQSLWAFGEIQLVHNEDLEKKFAAKRTKMREEGRQGRELEEHFCFLVLRRDEVSKIYHGGICAGESAMKELGNPLCGVYLFRHVDIALSYAKSKLIKVENIMIFKVLFGRVKKIQPPASKKKVALDPTPNFDCHVSRIAPSLKDPVDLQATGSLIYFYEYNALSKPVDKPRQCLPYAVVAVKFIGQKVDSDTLTTPLRALSKEFPKYSGQRSYWKNCTVAKRIGKGTHSKIIYEHFRKSADLPGFRTEESTFCSAGNSEKMTANFKASSSHGNVQNKDGFLGETDTLVELKSTGSCKKKKVGGSVAATSKNSDENKICSHMRENGRANCQNGKVQDHPQKLFGLALPGSRHLFILDIETDSKTIFQFSIVAVVNRSFYER</sequence>
<reference evidence="2 3" key="1">
    <citation type="journal article" date="2012" name="Genome Biol.">
        <title>Sequencing three crocodilian genomes to illuminate the evolution of archosaurs and amniotes.</title>
        <authorList>
            <person name="St John J.A."/>
            <person name="Braun E.L."/>
            <person name="Isberg S.R."/>
            <person name="Miles L.G."/>
            <person name="Chong A.Y."/>
            <person name="Gongora J."/>
            <person name="Dalzell P."/>
            <person name="Moran C."/>
            <person name="Bed'hom B."/>
            <person name="Abzhanov A."/>
            <person name="Burgess S.C."/>
            <person name="Cooksey A.M."/>
            <person name="Castoe T.A."/>
            <person name="Crawford N.G."/>
            <person name="Densmore L.D."/>
            <person name="Drew J.C."/>
            <person name="Edwards S.V."/>
            <person name="Faircloth B.C."/>
            <person name="Fujita M.K."/>
            <person name="Greenwold M.J."/>
            <person name="Hoffmann F.G."/>
            <person name="Howard J.M."/>
            <person name="Iguchi T."/>
            <person name="Janes D.E."/>
            <person name="Khan S.Y."/>
            <person name="Kohno S."/>
            <person name="de Koning A.J."/>
            <person name="Lance S.L."/>
            <person name="McCarthy F.M."/>
            <person name="McCormack J.E."/>
            <person name="Merchant M.E."/>
            <person name="Peterson D.G."/>
            <person name="Pollock D.D."/>
            <person name="Pourmand N."/>
            <person name="Raney B.J."/>
            <person name="Roessler K.A."/>
            <person name="Sanford J.R."/>
            <person name="Sawyer R.H."/>
            <person name="Schmidt C.J."/>
            <person name="Triplett E.W."/>
            <person name="Tuberville T.D."/>
            <person name="Venegas-Anaya M."/>
            <person name="Howard J.T."/>
            <person name="Jarvis E.D."/>
            <person name="Guillette L.J.Jr."/>
            <person name="Glenn T.C."/>
            <person name="Green R.E."/>
            <person name="Ray D.A."/>
        </authorList>
    </citation>
    <scope>NUCLEOTIDE SEQUENCE [LARGE SCALE GENOMIC DNA]</scope>
    <source>
        <strain evidence="2">KSC_2009_1</strain>
    </source>
</reference>
<dbReference type="AlphaFoldDB" id="A0A151N557"/>
<gene>
    <name evidence="2" type="primary">TEX15</name>
    <name evidence="2" type="ORF">Y1Q_0012154</name>
</gene>
<dbReference type="PANTHER" id="PTHR22380:SF1">
    <property type="entry name" value="TESTIS-EXPRESSED PROTEIN 15"/>
    <property type="match status" value="1"/>
</dbReference>
<dbReference type="GO" id="GO:0005634">
    <property type="term" value="C:nucleus"/>
    <property type="evidence" value="ECO:0007669"/>
    <property type="project" value="TreeGrafter"/>
</dbReference>
<evidence type="ECO:0000313" key="3">
    <source>
        <dbReference type="Proteomes" id="UP000050525"/>
    </source>
</evidence>
<dbReference type="STRING" id="8496.A0A151N557"/>
<name>A0A151N557_ALLMI</name>
<dbReference type="GO" id="GO:0007140">
    <property type="term" value="P:male meiotic nuclear division"/>
    <property type="evidence" value="ECO:0007669"/>
    <property type="project" value="InterPro"/>
</dbReference>
<organism evidence="2 3">
    <name type="scientific">Alligator mississippiensis</name>
    <name type="common">American alligator</name>
    <dbReference type="NCBI Taxonomy" id="8496"/>
    <lineage>
        <taxon>Eukaryota</taxon>
        <taxon>Metazoa</taxon>
        <taxon>Chordata</taxon>
        <taxon>Craniata</taxon>
        <taxon>Vertebrata</taxon>
        <taxon>Euteleostomi</taxon>
        <taxon>Archelosauria</taxon>
        <taxon>Archosauria</taxon>
        <taxon>Crocodylia</taxon>
        <taxon>Alligatoridae</taxon>
        <taxon>Alligatorinae</taxon>
        <taxon>Alligator</taxon>
    </lineage>
</organism>
<dbReference type="EMBL" id="AKHW03004011">
    <property type="protein sequence ID" value="KYO31920.1"/>
    <property type="molecule type" value="Genomic_DNA"/>
</dbReference>
<dbReference type="GO" id="GO:0007130">
    <property type="term" value="P:synaptonemal complex assembly"/>
    <property type="evidence" value="ECO:0007669"/>
    <property type="project" value="TreeGrafter"/>
</dbReference>
<evidence type="ECO:0000313" key="2">
    <source>
        <dbReference type="EMBL" id="KYO31920.1"/>
    </source>
</evidence>
<protein>
    <submittedName>
        <fullName evidence="2">Testis-expressed sequence 15 protein</fullName>
    </submittedName>
</protein>
<dbReference type="InterPro" id="IPR026616">
    <property type="entry name" value="TEX15"/>
</dbReference>
<feature type="domain" description="TASOR pseudo-PARP" evidence="1">
    <location>
        <begin position="122"/>
        <end position="268"/>
    </location>
</feature>
<dbReference type="Pfam" id="PF12509">
    <property type="entry name" value="DUF3715"/>
    <property type="match status" value="1"/>
</dbReference>
<dbReference type="SUPFAM" id="SSF56399">
    <property type="entry name" value="ADP-ribosylation"/>
    <property type="match status" value="1"/>
</dbReference>
<comment type="caution">
    <text evidence="2">The sequence shown here is derived from an EMBL/GenBank/DDBJ whole genome shotgun (WGS) entry which is preliminary data.</text>
</comment>
<dbReference type="Gene3D" id="3.90.228.10">
    <property type="match status" value="1"/>
</dbReference>
<keyword evidence="3" id="KW-1185">Reference proteome</keyword>
<dbReference type="eggNOG" id="ENOG502QW6W">
    <property type="taxonomic scope" value="Eukaryota"/>
</dbReference>
<dbReference type="InterPro" id="IPR022188">
    <property type="entry name" value="TASOR_DUF3715"/>
</dbReference>
<dbReference type="Proteomes" id="UP000050525">
    <property type="component" value="Unassembled WGS sequence"/>
</dbReference>
<accession>A0A151N557</accession>
<evidence type="ECO:0000259" key="1">
    <source>
        <dbReference type="Pfam" id="PF12509"/>
    </source>
</evidence>
<dbReference type="PANTHER" id="PTHR22380">
    <property type="entry name" value="TESTIS-EXPRESSED PROTEIN 15"/>
    <property type="match status" value="1"/>
</dbReference>